<evidence type="ECO:0000259" key="1">
    <source>
        <dbReference type="Pfam" id="PF01471"/>
    </source>
</evidence>
<dbReference type="Pfam" id="PF01471">
    <property type="entry name" value="PG_binding_1"/>
    <property type="match status" value="1"/>
</dbReference>
<feature type="domain" description="N-acetylmuramidase" evidence="2">
    <location>
        <begin position="91"/>
        <end position="261"/>
    </location>
</feature>
<dbReference type="EMBL" id="LN899819">
    <property type="protein sequence ID" value="CUV13855.1"/>
    <property type="molecule type" value="Genomic_DNA"/>
</dbReference>
<dbReference type="InterPro" id="IPR036366">
    <property type="entry name" value="PGBDSf"/>
</dbReference>
<dbReference type="PATRIC" id="fig|305.106.peg.5002"/>
<evidence type="ECO:0000259" key="2">
    <source>
        <dbReference type="Pfam" id="PF11860"/>
    </source>
</evidence>
<dbReference type="InterPro" id="IPR036365">
    <property type="entry name" value="PGBD-like_sf"/>
</dbReference>
<dbReference type="SUPFAM" id="SSF47090">
    <property type="entry name" value="PGBD-like"/>
    <property type="match status" value="1"/>
</dbReference>
<dbReference type="InterPro" id="IPR002477">
    <property type="entry name" value="Peptidoglycan-bd-like"/>
</dbReference>
<evidence type="ECO:0000313" key="3">
    <source>
        <dbReference type="EMBL" id="CUV13855.1"/>
    </source>
</evidence>
<dbReference type="Pfam" id="PF11860">
    <property type="entry name" value="Muramidase"/>
    <property type="match status" value="1"/>
</dbReference>
<proteinExistence type="predicted"/>
<dbReference type="InterPro" id="IPR024408">
    <property type="entry name" value="Muramidase"/>
</dbReference>
<organism evidence="3">
    <name type="scientific">Ralstonia solanacearum</name>
    <name type="common">Pseudomonas solanacearum</name>
    <dbReference type="NCBI Taxonomy" id="305"/>
    <lineage>
        <taxon>Bacteria</taxon>
        <taxon>Pseudomonadati</taxon>
        <taxon>Pseudomonadota</taxon>
        <taxon>Betaproteobacteria</taxon>
        <taxon>Burkholderiales</taxon>
        <taxon>Burkholderiaceae</taxon>
        <taxon>Ralstonia</taxon>
        <taxon>Ralstonia solanacearum species complex</taxon>
    </lineage>
</organism>
<name>A0A0S4TWG1_RALSL</name>
<sequence length="268" mass="29018">MTILRPGDIGAEVRELQRLLAGCGFPAPDTSEYDTSTTAVVRAAQARFGLVVDGIAGPKTVQALRAGTRQAGHLTAEDMRRAADALGVQEAAVLAVCEVESNGNGFLPDGRPVIRFERHVMYRQLKAAKKDADACAARYPNIVNADTGGYVGKAGEYTRLAQASAIDRDSAFASASWGLFQIMGYHWERMGYPSVEAFVEAMRNGEGAQLDAFVRFVSSDPAMHKAFAGGKWATFASMYNGRDYRKNLYDVKLANAFARYQAEGREAA</sequence>
<accession>A0A0S4TWG1</accession>
<dbReference type="Gene3D" id="1.10.101.10">
    <property type="entry name" value="PGBD-like superfamily/PGBD"/>
    <property type="match status" value="1"/>
</dbReference>
<gene>
    <name evidence="3" type="ORF">RUN39_v1_640053</name>
</gene>
<feature type="domain" description="Peptidoglycan binding-like" evidence="1">
    <location>
        <begin position="10"/>
        <end position="64"/>
    </location>
</feature>
<dbReference type="AlphaFoldDB" id="A0A0S4TWG1"/>
<protein>
    <recommendedName>
        <fullName evidence="4">DUF3380 domain-containing protein</fullName>
    </recommendedName>
</protein>
<evidence type="ECO:0008006" key="4">
    <source>
        <dbReference type="Google" id="ProtNLM"/>
    </source>
</evidence>
<reference evidence="3" key="1">
    <citation type="submission" date="2015-10" db="EMBL/GenBank/DDBJ databases">
        <authorList>
            <person name="Gilbert D.G."/>
        </authorList>
    </citation>
    <scope>NUCLEOTIDE SEQUENCE</scope>
    <source>
        <strain evidence="3">Phyl III-seqv23</strain>
    </source>
</reference>